<feature type="compositionally biased region" description="Polar residues" evidence="2">
    <location>
        <begin position="58"/>
        <end position="69"/>
    </location>
</feature>
<organism evidence="3 4">
    <name type="scientific">Diploscapter pachys</name>
    <dbReference type="NCBI Taxonomy" id="2018661"/>
    <lineage>
        <taxon>Eukaryota</taxon>
        <taxon>Metazoa</taxon>
        <taxon>Ecdysozoa</taxon>
        <taxon>Nematoda</taxon>
        <taxon>Chromadorea</taxon>
        <taxon>Rhabditida</taxon>
        <taxon>Rhabditina</taxon>
        <taxon>Rhabditomorpha</taxon>
        <taxon>Rhabditoidea</taxon>
        <taxon>Rhabditidae</taxon>
        <taxon>Diploscapter</taxon>
    </lineage>
</organism>
<keyword evidence="1" id="KW-0175">Coiled coil</keyword>
<feature type="compositionally biased region" description="Polar residues" evidence="2">
    <location>
        <begin position="107"/>
        <end position="127"/>
    </location>
</feature>
<evidence type="ECO:0000313" key="3">
    <source>
        <dbReference type="EMBL" id="PAV86644.1"/>
    </source>
</evidence>
<dbReference type="AlphaFoldDB" id="A0A2A2LKB6"/>
<protein>
    <submittedName>
        <fullName evidence="3">Uncharacterized protein</fullName>
    </submittedName>
</protein>
<gene>
    <name evidence="3" type="ORF">WR25_12452</name>
</gene>
<evidence type="ECO:0000256" key="2">
    <source>
        <dbReference type="SAM" id="MobiDB-lite"/>
    </source>
</evidence>
<reference evidence="3 4" key="1">
    <citation type="journal article" date="2017" name="Curr. Biol.">
        <title>Genome architecture and evolution of a unichromosomal asexual nematode.</title>
        <authorList>
            <person name="Fradin H."/>
            <person name="Zegar C."/>
            <person name="Gutwein M."/>
            <person name="Lucas J."/>
            <person name="Kovtun M."/>
            <person name="Corcoran D."/>
            <person name="Baugh L.R."/>
            <person name="Kiontke K."/>
            <person name="Gunsalus K."/>
            <person name="Fitch D.H."/>
            <person name="Piano F."/>
        </authorList>
    </citation>
    <scope>NUCLEOTIDE SEQUENCE [LARGE SCALE GENOMIC DNA]</scope>
    <source>
        <strain evidence="3">PF1309</strain>
    </source>
</reference>
<sequence>MESMEREAALLEGILNDKKEALQKQVLQRREQKEKAQRNAALVEELTVHSRQLAQDIEAQNINKQTGNSVDDGIDEDSAVQSDGGLCRDEGADGGRAEAQGGRQTADGGSQTRPAGGSQHFSGQNQE</sequence>
<keyword evidence="4" id="KW-1185">Reference proteome</keyword>
<evidence type="ECO:0000313" key="4">
    <source>
        <dbReference type="Proteomes" id="UP000218231"/>
    </source>
</evidence>
<name>A0A2A2LKB6_9BILA</name>
<dbReference type="EMBL" id="LIAE01006651">
    <property type="protein sequence ID" value="PAV86644.1"/>
    <property type="molecule type" value="Genomic_DNA"/>
</dbReference>
<dbReference type="Proteomes" id="UP000218231">
    <property type="component" value="Unassembled WGS sequence"/>
</dbReference>
<proteinExistence type="predicted"/>
<feature type="coiled-coil region" evidence="1">
    <location>
        <begin position="1"/>
        <end position="39"/>
    </location>
</feature>
<accession>A0A2A2LKB6</accession>
<feature type="compositionally biased region" description="Basic and acidic residues" evidence="2">
    <location>
        <begin position="86"/>
        <end position="96"/>
    </location>
</feature>
<feature type="region of interest" description="Disordered" evidence="2">
    <location>
        <begin position="58"/>
        <end position="127"/>
    </location>
</feature>
<evidence type="ECO:0000256" key="1">
    <source>
        <dbReference type="SAM" id="Coils"/>
    </source>
</evidence>
<comment type="caution">
    <text evidence="3">The sequence shown here is derived from an EMBL/GenBank/DDBJ whole genome shotgun (WGS) entry which is preliminary data.</text>
</comment>